<keyword evidence="3" id="KW-1185">Reference proteome</keyword>
<evidence type="ECO:0000313" key="2">
    <source>
        <dbReference type="EMBL" id="TPE47970.1"/>
    </source>
</evidence>
<organism evidence="2 3">
    <name type="scientific">Amaricoccus solimangrovi</name>
    <dbReference type="NCBI Taxonomy" id="2589815"/>
    <lineage>
        <taxon>Bacteria</taxon>
        <taxon>Pseudomonadati</taxon>
        <taxon>Pseudomonadota</taxon>
        <taxon>Alphaproteobacteria</taxon>
        <taxon>Rhodobacterales</taxon>
        <taxon>Paracoccaceae</taxon>
        <taxon>Amaricoccus</taxon>
    </lineage>
</organism>
<dbReference type="InterPro" id="IPR018247">
    <property type="entry name" value="EF_Hand_1_Ca_BS"/>
</dbReference>
<reference evidence="2 3" key="1">
    <citation type="submission" date="2019-06" db="EMBL/GenBank/DDBJ databases">
        <title>A novel bacterium of genus Amaricoccus, isolated from marine sediment.</title>
        <authorList>
            <person name="Huang H."/>
            <person name="Mo K."/>
            <person name="Hu Y."/>
        </authorList>
    </citation>
    <scope>NUCLEOTIDE SEQUENCE [LARGE SCALE GENOMIC DNA]</scope>
    <source>
        <strain evidence="2 3">HB172011</strain>
    </source>
</reference>
<protein>
    <submittedName>
        <fullName evidence="2">DUF4435 domain-containing protein</fullName>
    </submittedName>
</protein>
<dbReference type="Pfam" id="PF14491">
    <property type="entry name" value="DUF4435"/>
    <property type="match status" value="1"/>
</dbReference>
<dbReference type="AlphaFoldDB" id="A0A501WHY4"/>
<dbReference type="PROSITE" id="PS00018">
    <property type="entry name" value="EF_HAND_1"/>
    <property type="match status" value="1"/>
</dbReference>
<name>A0A501WHY4_9RHOB</name>
<dbReference type="InterPro" id="IPR029492">
    <property type="entry name" value="DUF4435"/>
</dbReference>
<dbReference type="EMBL" id="VFRP01000026">
    <property type="protein sequence ID" value="TPE47970.1"/>
    <property type="molecule type" value="Genomic_DNA"/>
</dbReference>
<proteinExistence type="predicted"/>
<accession>A0A501WHY4</accession>
<gene>
    <name evidence="2" type="ORF">FJM51_19050</name>
</gene>
<feature type="domain" description="DUF4435" evidence="1">
    <location>
        <begin position="36"/>
        <end position="254"/>
    </location>
</feature>
<evidence type="ECO:0000259" key="1">
    <source>
        <dbReference type="Pfam" id="PF14491"/>
    </source>
</evidence>
<dbReference type="Proteomes" id="UP000319255">
    <property type="component" value="Unassembled WGS sequence"/>
</dbReference>
<dbReference type="RefSeq" id="WP_140455721.1">
    <property type="nucleotide sequence ID" value="NZ_VFRP01000026.1"/>
</dbReference>
<comment type="caution">
    <text evidence="2">The sequence shown here is derived from an EMBL/GenBank/DDBJ whole genome shotgun (WGS) entry which is preliminary data.</text>
</comment>
<evidence type="ECO:0000313" key="3">
    <source>
        <dbReference type="Proteomes" id="UP000319255"/>
    </source>
</evidence>
<dbReference type="OrthoDB" id="581671at2"/>
<sequence length="310" mass="35618">MNYLNTLRQRRKTPAAAWHKLRTLQETNKYDCYFICEGEEDEDFFSKCLEDNWPELNFKMIVCDGKGGVLGLADRVRADLPEAIEIAYLVDRDHDRYIGIDEYGQNVYATDHYSVESYSLDRRVVSDTIFRYLKIRKNDPLHAELLSNFDRDAMVFVRACTMPFLYCATLRKLDVDVDVDAVRLSDLIKFTDEGAVLDRSGFNRWREGFRDQIIGIDSELRVSAKKLGLYGPLSVIRGKMVSSFIASFLSSISKVFGNRLKENGHRVRCSVNFGKSNVFGLIVDFIECPASFRLFVDDFLSHLRPPALVP</sequence>